<dbReference type="PANTHER" id="PTHR36067">
    <property type="entry name" value="EXPRESSED PROTEIN"/>
    <property type="match status" value="1"/>
</dbReference>
<dbReference type="EMBL" id="CM031811">
    <property type="protein sequence ID" value="KAG6660905.1"/>
    <property type="molecule type" value="Genomic_DNA"/>
</dbReference>
<comment type="caution">
    <text evidence="1">The sequence shown here is derived from an EMBL/GenBank/DDBJ whole genome shotgun (WGS) entry which is preliminary data.</text>
</comment>
<evidence type="ECO:0000313" key="2">
    <source>
        <dbReference type="EMBL" id="KAG6721878.1"/>
    </source>
</evidence>
<keyword evidence="3" id="KW-1185">Reference proteome</keyword>
<gene>
    <name evidence="1" type="ORF">CIPAW_03G137300</name>
    <name evidence="2" type="ORF">I3842_03G134000</name>
</gene>
<proteinExistence type="predicted"/>
<dbReference type="PANTHER" id="PTHR36067:SF1">
    <property type="entry name" value="EXPRESSED PROTEIN"/>
    <property type="match status" value="1"/>
</dbReference>
<dbReference type="OrthoDB" id="735913at2759"/>
<organism evidence="1 3">
    <name type="scientific">Carya illinoinensis</name>
    <name type="common">Pecan</name>
    <dbReference type="NCBI Taxonomy" id="32201"/>
    <lineage>
        <taxon>Eukaryota</taxon>
        <taxon>Viridiplantae</taxon>
        <taxon>Streptophyta</taxon>
        <taxon>Embryophyta</taxon>
        <taxon>Tracheophyta</taxon>
        <taxon>Spermatophyta</taxon>
        <taxon>Magnoliopsida</taxon>
        <taxon>eudicotyledons</taxon>
        <taxon>Gunneridae</taxon>
        <taxon>Pentapetalae</taxon>
        <taxon>rosids</taxon>
        <taxon>fabids</taxon>
        <taxon>Fagales</taxon>
        <taxon>Juglandaceae</taxon>
        <taxon>Carya</taxon>
    </lineage>
</organism>
<dbReference type="EMBL" id="CM031827">
    <property type="protein sequence ID" value="KAG6721878.1"/>
    <property type="molecule type" value="Genomic_DNA"/>
</dbReference>
<evidence type="ECO:0000313" key="1">
    <source>
        <dbReference type="EMBL" id="KAG6660905.1"/>
    </source>
</evidence>
<name>A0A8T1R2F3_CARIL</name>
<dbReference type="AlphaFoldDB" id="A0A8T1R2F3"/>
<protein>
    <submittedName>
        <fullName evidence="1">Uncharacterized protein</fullName>
    </submittedName>
</protein>
<evidence type="ECO:0000313" key="3">
    <source>
        <dbReference type="Proteomes" id="UP000811609"/>
    </source>
</evidence>
<accession>A0A8T1R2F3</accession>
<reference evidence="1" key="1">
    <citation type="submission" date="2020-12" db="EMBL/GenBank/DDBJ databases">
        <title>WGS assembly of Carya illinoinensis cv. Pawnee.</title>
        <authorList>
            <person name="Platts A."/>
            <person name="Shu S."/>
            <person name="Wright S."/>
            <person name="Barry K."/>
            <person name="Edger P."/>
            <person name="Pires J.C."/>
            <person name="Schmutz J."/>
        </authorList>
    </citation>
    <scope>NUCLEOTIDE SEQUENCE</scope>
    <source>
        <tissue evidence="1">Leaf</tissue>
    </source>
</reference>
<dbReference type="Proteomes" id="UP000811246">
    <property type="component" value="Chromosome 3"/>
</dbReference>
<dbReference type="Proteomes" id="UP000811609">
    <property type="component" value="Chromosome 3"/>
</dbReference>
<sequence>MSDIAMLVAEEYERRVKNARQAGGAESGFEIDLSSCASVLARSLKMKIAGLGKLELLDWVREPRSQISLAASTGFFSA</sequence>
<reference evidence="2" key="2">
    <citation type="submission" date="2021-01" db="EMBL/GenBank/DDBJ databases">
        <authorList>
            <person name="Lovell J.T."/>
            <person name="Bentley N."/>
            <person name="Bhattarai G."/>
            <person name="Jenkins J.W."/>
            <person name="Sreedasyam A."/>
            <person name="Alarcon Y."/>
            <person name="Bock C."/>
            <person name="Boston L."/>
            <person name="Carlson J."/>
            <person name="Cervantes K."/>
            <person name="Clermont K."/>
            <person name="Krom N."/>
            <person name="Kubenka K."/>
            <person name="Mamidi S."/>
            <person name="Mattison C."/>
            <person name="Monteros M."/>
            <person name="Pisani C."/>
            <person name="Plott C."/>
            <person name="Rajasekar S."/>
            <person name="Rhein H.S."/>
            <person name="Rohla C."/>
            <person name="Song M."/>
            <person name="Hilaire R.S."/>
            <person name="Shu S."/>
            <person name="Wells L."/>
            <person name="Wang X."/>
            <person name="Webber J."/>
            <person name="Heerema R.J."/>
            <person name="Klein P."/>
            <person name="Conner P."/>
            <person name="Grauke L."/>
            <person name="Grimwood J."/>
            <person name="Schmutz J."/>
            <person name="Randall J.J."/>
        </authorList>
    </citation>
    <scope>NUCLEOTIDE SEQUENCE</scope>
    <source>
        <tissue evidence="2">Leaf</tissue>
    </source>
</reference>